<keyword evidence="1" id="KW-1133">Transmembrane helix</keyword>
<organism evidence="2 3">
    <name type="scientific">Peptoniphilus koenoeneniae</name>
    <dbReference type="NCBI Taxonomy" id="507751"/>
    <lineage>
        <taxon>Bacteria</taxon>
        <taxon>Bacillati</taxon>
        <taxon>Bacillota</taxon>
        <taxon>Tissierellia</taxon>
        <taxon>Tissierellales</taxon>
        <taxon>Peptoniphilaceae</taxon>
        <taxon>Peptoniphilus</taxon>
    </lineage>
</organism>
<evidence type="ECO:0008006" key="4">
    <source>
        <dbReference type="Google" id="ProtNLM"/>
    </source>
</evidence>
<dbReference type="Pfam" id="PF10688">
    <property type="entry name" value="Imp-YgjV"/>
    <property type="match status" value="1"/>
</dbReference>
<dbReference type="EMBL" id="JAUSTN010000006">
    <property type="protein sequence ID" value="MDQ0275275.1"/>
    <property type="molecule type" value="Genomic_DNA"/>
</dbReference>
<dbReference type="Proteomes" id="UP001236559">
    <property type="component" value="Unassembled WGS sequence"/>
</dbReference>
<feature type="transmembrane region" description="Helical" evidence="1">
    <location>
        <begin position="78"/>
        <end position="95"/>
    </location>
</feature>
<feature type="transmembrane region" description="Helical" evidence="1">
    <location>
        <begin position="29"/>
        <end position="57"/>
    </location>
</feature>
<accession>A0ABU0AVJ0</accession>
<sequence length="175" mass="19816">MHIFIQMIGFVGLLFFFISYQLKTNKLLFFMQSLGCLTFSLQFALLGAYSGAINLFISSLRNFMLIRFKESKIIRWRGWIFILCGISILTVILTWNGPLGILPAVGTISTTIGYWTNNAKKLRIINLFVNCPCSLIYDLIVKSWGGVLNETITIISILISIFRFGLKALDGDEIK</sequence>
<protein>
    <recommendedName>
        <fullName evidence="4">Inner membrane protein</fullName>
    </recommendedName>
</protein>
<dbReference type="InterPro" id="IPR019629">
    <property type="entry name" value="Uncharacterised_HI1736/YgjV"/>
</dbReference>
<feature type="transmembrane region" description="Helical" evidence="1">
    <location>
        <begin position="147"/>
        <end position="166"/>
    </location>
</feature>
<evidence type="ECO:0000313" key="2">
    <source>
        <dbReference type="EMBL" id="MDQ0275275.1"/>
    </source>
</evidence>
<name>A0ABU0AVJ0_9FIRM</name>
<keyword evidence="1" id="KW-0472">Membrane</keyword>
<gene>
    <name evidence="2" type="ORF">J2S72_001300</name>
</gene>
<evidence type="ECO:0000313" key="3">
    <source>
        <dbReference type="Proteomes" id="UP001236559"/>
    </source>
</evidence>
<keyword evidence="3" id="KW-1185">Reference proteome</keyword>
<feature type="transmembrane region" description="Helical" evidence="1">
    <location>
        <begin position="7"/>
        <end position="23"/>
    </location>
</feature>
<comment type="caution">
    <text evidence="2">The sequence shown here is derived from an EMBL/GenBank/DDBJ whole genome shotgun (WGS) entry which is preliminary data.</text>
</comment>
<reference evidence="2 3" key="1">
    <citation type="submission" date="2023-07" db="EMBL/GenBank/DDBJ databases">
        <title>Genomic Encyclopedia of Type Strains, Phase IV (KMG-IV): sequencing the most valuable type-strain genomes for metagenomic binning, comparative biology and taxonomic classification.</title>
        <authorList>
            <person name="Goeker M."/>
        </authorList>
    </citation>
    <scope>NUCLEOTIDE SEQUENCE [LARGE SCALE GENOMIC DNA]</scope>
    <source>
        <strain evidence="2 3">DSM 22616</strain>
    </source>
</reference>
<evidence type="ECO:0000256" key="1">
    <source>
        <dbReference type="SAM" id="Phobius"/>
    </source>
</evidence>
<proteinExistence type="predicted"/>
<keyword evidence="1" id="KW-0812">Transmembrane</keyword>
<dbReference type="RefSeq" id="WP_023056467.1">
    <property type="nucleotide sequence ID" value="NZ_JAUSTN010000006.1"/>
</dbReference>